<organism evidence="2 3">
    <name type="scientific">Ceratodon purpureus</name>
    <name type="common">Fire moss</name>
    <name type="synonym">Dicranum purpureum</name>
    <dbReference type="NCBI Taxonomy" id="3225"/>
    <lineage>
        <taxon>Eukaryota</taxon>
        <taxon>Viridiplantae</taxon>
        <taxon>Streptophyta</taxon>
        <taxon>Embryophyta</taxon>
        <taxon>Bryophyta</taxon>
        <taxon>Bryophytina</taxon>
        <taxon>Bryopsida</taxon>
        <taxon>Dicranidae</taxon>
        <taxon>Pseudoditrichales</taxon>
        <taxon>Ditrichaceae</taxon>
        <taxon>Ceratodon</taxon>
    </lineage>
</organism>
<feature type="region of interest" description="Disordered" evidence="1">
    <location>
        <begin position="71"/>
        <end position="96"/>
    </location>
</feature>
<dbReference type="Proteomes" id="UP000822688">
    <property type="component" value="Chromosome 11"/>
</dbReference>
<dbReference type="AlphaFoldDB" id="A0A8T0GCC4"/>
<feature type="region of interest" description="Disordered" evidence="1">
    <location>
        <begin position="238"/>
        <end position="293"/>
    </location>
</feature>
<feature type="compositionally biased region" description="Low complexity" evidence="1">
    <location>
        <begin position="71"/>
        <end position="89"/>
    </location>
</feature>
<reference evidence="2 3" key="1">
    <citation type="submission" date="2020-06" db="EMBL/GenBank/DDBJ databases">
        <title>WGS assembly of Ceratodon purpureus strain R40.</title>
        <authorList>
            <person name="Carey S.B."/>
            <person name="Jenkins J."/>
            <person name="Shu S."/>
            <person name="Lovell J.T."/>
            <person name="Sreedasyam A."/>
            <person name="Maumus F."/>
            <person name="Tiley G.P."/>
            <person name="Fernandez-Pozo N."/>
            <person name="Barry K."/>
            <person name="Chen C."/>
            <person name="Wang M."/>
            <person name="Lipzen A."/>
            <person name="Daum C."/>
            <person name="Saski C.A."/>
            <person name="Payton A.C."/>
            <person name="Mcbreen J.C."/>
            <person name="Conrad R.E."/>
            <person name="Kollar L.M."/>
            <person name="Olsson S."/>
            <person name="Huttunen S."/>
            <person name="Landis J.B."/>
            <person name="Wickett N.J."/>
            <person name="Johnson M.G."/>
            <person name="Rensing S.A."/>
            <person name="Grimwood J."/>
            <person name="Schmutz J."/>
            <person name="Mcdaniel S.F."/>
        </authorList>
    </citation>
    <scope>NUCLEOTIDE SEQUENCE [LARGE SCALE GENOMIC DNA]</scope>
    <source>
        <strain evidence="2 3">R40</strain>
    </source>
</reference>
<protein>
    <submittedName>
        <fullName evidence="2">Uncharacterized protein</fullName>
    </submittedName>
</protein>
<comment type="caution">
    <text evidence="2">The sequence shown here is derived from an EMBL/GenBank/DDBJ whole genome shotgun (WGS) entry which is preliminary data.</text>
</comment>
<feature type="compositionally biased region" description="Low complexity" evidence="1">
    <location>
        <begin position="1"/>
        <end position="16"/>
    </location>
</feature>
<evidence type="ECO:0000313" key="2">
    <source>
        <dbReference type="EMBL" id="KAG0556733.1"/>
    </source>
</evidence>
<dbReference type="EMBL" id="CM026432">
    <property type="protein sequence ID" value="KAG0556733.1"/>
    <property type="molecule type" value="Genomic_DNA"/>
</dbReference>
<feature type="region of interest" description="Disordered" evidence="1">
    <location>
        <begin position="191"/>
        <end position="210"/>
    </location>
</feature>
<name>A0A8T0GCC4_CERPU</name>
<feature type="compositionally biased region" description="Basic and acidic residues" evidence="1">
    <location>
        <begin position="260"/>
        <end position="273"/>
    </location>
</feature>
<gene>
    <name evidence="2" type="ORF">KC19_11G075700</name>
</gene>
<proteinExistence type="predicted"/>
<evidence type="ECO:0000313" key="3">
    <source>
        <dbReference type="Proteomes" id="UP000822688"/>
    </source>
</evidence>
<feature type="compositionally biased region" description="Polar residues" evidence="1">
    <location>
        <begin position="17"/>
        <end position="38"/>
    </location>
</feature>
<feature type="compositionally biased region" description="Polar residues" evidence="1">
    <location>
        <begin position="274"/>
        <end position="283"/>
    </location>
</feature>
<sequence length="313" mass="34356">MMASSSLDTSSEASGSMRSPLSSFMRSPTLSSMMPSPVSSRLTMEFETAFMMEAEDPIRFVGTDILPYLSQPSSSSSSSDFDTQSESQSGGSGSTSFCDLNDSNRITLGSLIGFPMADSFRNFGESLRFLTRGESHYDSGSNRTIEAPRRHRSCSLLSDIFRCLQRTRTEYIDDAPVARNLTNLTSFTITEVSEEEERDSDSDNGPTVFENSVFVERDTLGSRIYEFNPLYISDAMSEVDPTDSRATSLAREATPALEDVSSKNPRDSDDESTRSSIQVTAPSSPRPDYQPLSPMRSVLTAICCRIGDDCPSD</sequence>
<keyword evidence="3" id="KW-1185">Reference proteome</keyword>
<evidence type="ECO:0000256" key="1">
    <source>
        <dbReference type="SAM" id="MobiDB-lite"/>
    </source>
</evidence>
<feature type="compositionally biased region" description="Acidic residues" evidence="1">
    <location>
        <begin position="192"/>
        <end position="202"/>
    </location>
</feature>
<feature type="region of interest" description="Disordered" evidence="1">
    <location>
        <begin position="1"/>
        <end position="38"/>
    </location>
</feature>
<accession>A0A8T0GCC4</accession>